<dbReference type="HOGENOM" id="CLU_2690258_0_0_1"/>
<name>K1QIE3_MAGGI</name>
<protein>
    <submittedName>
        <fullName evidence="1">Uncharacterized protein</fullName>
    </submittedName>
</protein>
<proteinExistence type="predicted"/>
<dbReference type="InParanoid" id="K1QIE3"/>
<reference evidence="1" key="1">
    <citation type="journal article" date="2012" name="Nature">
        <title>The oyster genome reveals stress adaptation and complexity of shell formation.</title>
        <authorList>
            <person name="Zhang G."/>
            <person name="Fang X."/>
            <person name="Guo X."/>
            <person name="Li L."/>
            <person name="Luo R."/>
            <person name="Xu F."/>
            <person name="Yang P."/>
            <person name="Zhang L."/>
            <person name="Wang X."/>
            <person name="Qi H."/>
            <person name="Xiong Z."/>
            <person name="Que H."/>
            <person name="Xie Y."/>
            <person name="Holland P.W."/>
            <person name="Paps J."/>
            <person name="Zhu Y."/>
            <person name="Wu F."/>
            <person name="Chen Y."/>
            <person name="Wang J."/>
            <person name="Peng C."/>
            <person name="Meng J."/>
            <person name="Yang L."/>
            <person name="Liu J."/>
            <person name="Wen B."/>
            <person name="Zhang N."/>
            <person name="Huang Z."/>
            <person name="Zhu Q."/>
            <person name="Feng Y."/>
            <person name="Mount A."/>
            <person name="Hedgecock D."/>
            <person name="Xu Z."/>
            <person name="Liu Y."/>
            <person name="Domazet-Loso T."/>
            <person name="Du Y."/>
            <person name="Sun X."/>
            <person name="Zhang S."/>
            <person name="Liu B."/>
            <person name="Cheng P."/>
            <person name="Jiang X."/>
            <person name="Li J."/>
            <person name="Fan D."/>
            <person name="Wang W."/>
            <person name="Fu W."/>
            <person name="Wang T."/>
            <person name="Wang B."/>
            <person name="Zhang J."/>
            <person name="Peng Z."/>
            <person name="Li Y."/>
            <person name="Li N."/>
            <person name="Wang J."/>
            <person name="Chen M."/>
            <person name="He Y."/>
            <person name="Tan F."/>
            <person name="Song X."/>
            <person name="Zheng Q."/>
            <person name="Huang R."/>
            <person name="Yang H."/>
            <person name="Du X."/>
            <person name="Chen L."/>
            <person name="Yang M."/>
            <person name="Gaffney P.M."/>
            <person name="Wang S."/>
            <person name="Luo L."/>
            <person name="She Z."/>
            <person name="Ming Y."/>
            <person name="Huang W."/>
            <person name="Zhang S."/>
            <person name="Huang B."/>
            <person name="Zhang Y."/>
            <person name="Qu T."/>
            <person name="Ni P."/>
            <person name="Miao G."/>
            <person name="Wang J."/>
            <person name="Wang Q."/>
            <person name="Steinberg C.E."/>
            <person name="Wang H."/>
            <person name="Li N."/>
            <person name="Qian L."/>
            <person name="Zhang G."/>
            <person name="Li Y."/>
            <person name="Yang H."/>
            <person name="Liu X."/>
            <person name="Wang J."/>
            <person name="Yin Y."/>
            <person name="Wang J."/>
        </authorList>
    </citation>
    <scope>NUCLEOTIDE SEQUENCE [LARGE SCALE GENOMIC DNA]</scope>
    <source>
        <strain evidence="1">05x7-T-G4-1.051#20</strain>
    </source>
</reference>
<organism evidence="1">
    <name type="scientific">Magallana gigas</name>
    <name type="common">Pacific oyster</name>
    <name type="synonym">Crassostrea gigas</name>
    <dbReference type="NCBI Taxonomy" id="29159"/>
    <lineage>
        <taxon>Eukaryota</taxon>
        <taxon>Metazoa</taxon>
        <taxon>Spiralia</taxon>
        <taxon>Lophotrochozoa</taxon>
        <taxon>Mollusca</taxon>
        <taxon>Bivalvia</taxon>
        <taxon>Autobranchia</taxon>
        <taxon>Pteriomorphia</taxon>
        <taxon>Ostreida</taxon>
        <taxon>Ostreoidea</taxon>
        <taxon>Ostreidae</taxon>
        <taxon>Magallana</taxon>
    </lineage>
</organism>
<accession>K1QIE3</accession>
<dbReference type="AlphaFoldDB" id="K1QIE3"/>
<evidence type="ECO:0000313" key="1">
    <source>
        <dbReference type="EMBL" id="EKC36537.1"/>
    </source>
</evidence>
<sequence length="74" mass="8560">MRQNEHRVQWRSYLLIYCIQKKVEVWGPPWGLQRVQGRALVGAKGAKPPISSWISMTDSPPDFKPDHDLILYLG</sequence>
<gene>
    <name evidence="1" type="ORF">CGI_10024705</name>
</gene>
<dbReference type="EMBL" id="JH818926">
    <property type="protein sequence ID" value="EKC36537.1"/>
    <property type="molecule type" value="Genomic_DNA"/>
</dbReference>